<dbReference type="EMBL" id="FOTO01000001">
    <property type="protein sequence ID" value="SFL36502.1"/>
    <property type="molecule type" value="Genomic_DNA"/>
</dbReference>
<dbReference type="SUPFAM" id="SSF53098">
    <property type="entry name" value="Ribonuclease H-like"/>
    <property type="match status" value="1"/>
</dbReference>
<sequence>MHSEHGLSERQACAALDLSRSVYRYEPKPRDDSPIIEALQGLADRYPRYGFGKLFAVLRRHGFRWNHKRVYRIYCLLKMNLRRKGKKRLPSRSPQPLAVPPCANVCWSIDFMHDALASAQRFRTFNVLDDFSRECLAIEVDTNLPAARILRVLDRIVAWRRLPAKLRMDNGPELISVLLADWAEKNGVELEFIQPGKPTQNSYIERFNRTYREEVLDFYLFKSLTEVKEITENWLRQYDLSSQ</sequence>
<dbReference type="Pfam" id="PF00665">
    <property type="entry name" value="rve"/>
    <property type="match status" value="1"/>
</dbReference>
<organism evidence="2 3">
    <name type="scientific">Desulfomicrobium norvegicum (strain DSM 1741 / NCIMB 8310)</name>
    <name type="common">Desulfovibrio baculatus (strain Norway 4)</name>
    <name type="synonym">Desulfovibrio desulfuricans (strain Norway 4)</name>
    <dbReference type="NCBI Taxonomy" id="52561"/>
    <lineage>
        <taxon>Bacteria</taxon>
        <taxon>Pseudomonadati</taxon>
        <taxon>Thermodesulfobacteriota</taxon>
        <taxon>Desulfovibrionia</taxon>
        <taxon>Desulfovibrionales</taxon>
        <taxon>Desulfomicrobiaceae</taxon>
        <taxon>Desulfomicrobium</taxon>
    </lineage>
</organism>
<keyword evidence="3" id="KW-1185">Reference proteome</keyword>
<evidence type="ECO:0000313" key="2">
    <source>
        <dbReference type="EMBL" id="SFL36502.1"/>
    </source>
</evidence>
<dbReference type="PANTHER" id="PTHR47515:SF2">
    <property type="entry name" value="INTEGRASE CORE DOMAIN PROTEIN"/>
    <property type="match status" value="1"/>
</dbReference>
<proteinExistence type="predicted"/>
<dbReference type="Gene3D" id="3.30.420.10">
    <property type="entry name" value="Ribonuclease H-like superfamily/Ribonuclease H"/>
    <property type="match status" value="1"/>
</dbReference>
<comment type="caution">
    <text evidence="2">The sequence shown here is derived from an EMBL/GenBank/DDBJ whole genome shotgun (WGS) entry which is preliminary data.</text>
</comment>
<feature type="domain" description="Integrase catalytic" evidence="1">
    <location>
        <begin position="92"/>
        <end position="243"/>
    </location>
</feature>
<dbReference type="NCBIfam" id="NF033516">
    <property type="entry name" value="transpos_IS3"/>
    <property type="match status" value="1"/>
</dbReference>
<dbReference type="Pfam" id="PF13276">
    <property type="entry name" value="HTH_21"/>
    <property type="match status" value="1"/>
</dbReference>
<dbReference type="AlphaFoldDB" id="A0A8G2FD61"/>
<accession>A0A8G2FD61</accession>
<dbReference type="InterPro" id="IPR001584">
    <property type="entry name" value="Integrase_cat-core"/>
</dbReference>
<gene>
    <name evidence="2" type="ORF">SAMN05421830_101809</name>
</gene>
<protein>
    <submittedName>
        <fullName evidence="2">Putative transposase</fullName>
    </submittedName>
</protein>
<dbReference type="Proteomes" id="UP000199581">
    <property type="component" value="Unassembled WGS sequence"/>
</dbReference>
<dbReference type="PROSITE" id="PS50994">
    <property type="entry name" value="INTEGRASE"/>
    <property type="match status" value="1"/>
</dbReference>
<dbReference type="InterPro" id="IPR025948">
    <property type="entry name" value="HTH-like_dom"/>
</dbReference>
<dbReference type="InterPro" id="IPR012337">
    <property type="entry name" value="RNaseH-like_sf"/>
</dbReference>
<dbReference type="GO" id="GO:0015074">
    <property type="term" value="P:DNA integration"/>
    <property type="evidence" value="ECO:0007669"/>
    <property type="project" value="InterPro"/>
</dbReference>
<name>A0A8G2FD61_DESNO</name>
<evidence type="ECO:0000259" key="1">
    <source>
        <dbReference type="PROSITE" id="PS50994"/>
    </source>
</evidence>
<dbReference type="PANTHER" id="PTHR47515">
    <property type="entry name" value="LOW CALCIUM RESPONSE LOCUS PROTEIN T"/>
    <property type="match status" value="1"/>
</dbReference>
<dbReference type="InterPro" id="IPR048020">
    <property type="entry name" value="Transpos_IS3"/>
</dbReference>
<dbReference type="GO" id="GO:0003676">
    <property type="term" value="F:nucleic acid binding"/>
    <property type="evidence" value="ECO:0007669"/>
    <property type="project" value="InterPro"/>
</dbReference>
<dbReference type="InterPro" id="IPR036397">
    <property type="entry name" value="RNaseH_sf"/>
</dbReference>
<reference evidence="2 3" key="1">
    <citation type="submission" date="2016-10" db="EMBL/GenBank/DDBJ databases">
        <authorList>
            <person name="Varghese N."/>
            <person name="Submissions S."/>
        </authorList>
    </citation>
    <scope>NUCLEOTIDE SEQUENCE [LARGE SCALE GENOMIC DNA]</scope>
    <source>
        <strain evidence="2 3">DSM 1741</strain>
    </source>
</reference>
<evidence type="ECO:0000313" key="3">
    <source>
        <dbReference type="Proteomes" id="UP000199581"/>
    </source>
</evidence>